<evidence type="ECO:0000259" key="3">
    <source>
        <dbReference type="PROSITE" id="PS50885"/>
    </source>
</evidence>
<evidence type="ECO:0000313" key="5">
    <source>
        <dbReference type="Proteomes" id="UP000254326"/>
    </source>
</evidence>
<dbReference type="InterPro" id="IPR003660">
    <property type="entry name" value="HAMP_dom"/>
</dbReference>
<name>A0A370U6C0_9GAMM</name>
<dbReference type="EMBL" id="QKRA01000008">
    <property type="protein sequence ID" value="RDL43310.1"/>
    <property type="molecule type" value="Genomic_DNA"/>
</dbReference>
<dbReference type="Pfam" id="PF07228">
    <property type="entry name" value="SpoIIE"/>
    <property type="match status" value="1"/>
</dbReference>
<dbReference type="SMART" id="SM00331">
    <property type="entry name" value="PP2C_SIG"/>
    <property type="match status" value="1"/>
</dbReference>
<dbReference type="InterPro" id="IPR052016">
    <property type="entry name" value="Bact_Sigma-Reg"/>
</dbReference>
<dbReference type="CDD" id="cd06225">
    <property type="entry name" value="HAMP"/>
    <property type="match status" value="1"/>
</dbReference>
<keyword evidence="1" id="KW-0378">Hydrolase</keyword>
<keyword evidence="2" id="KW-0812">Transmembrane</keyword>
<dbReference type="RefSeq" id="WP_115468990.1">
    <property type="nucleotide sequence ID" value="NZ_QKRA01000008.1"/>
</dbReference>
<dbReference type="AlphaFoldDB" id="A0A370U6C0"/>
<reference evidence="4 5" key="1">
    <citation type="submission" date="2018-06" db="EMBL/GenBank/DDBJ databases">
        <title>Marinomonas sp. YLB-05 draft genome sequence.</title>
        <authorList>
            <person name="Yu L."/>
            <person name="Tang X."/>
        </authorList>
    </citation>
    <scope>NUCLEOTIDE SEQUENCE [LARGE SCALE GENOMIC DNA]</scope>
    <source>
        <strain evidence="4 5">YLB-05</strain>
    </source>
</reference>
<dbReference type="GO" id="GO:0016020">
    <property type="term" value="C:membrane"/>
    <property type="evidence" value="ECO:0007669"/>
    <property type="project" value="InterPro"/>
</dbReference>
<dbReference type="Proteomes" id="UP000254326">
    <property type="component" value="Unassembled WGS sequence"/>
</dbReference>
<dbReference type="SUPFAM" id="SSF158472">
    <property type="entry name" value="HAMP domain-like"/>
    <property type="match status" value="1"/>
</dbReference>
<keyword evidence="2" id="KW-0472">Membrane</keyword>
<keyword evidence="4" id="KW-0808">Transferase</keyword>
<dbReference type="GO" id="GO:0007165">
    <property type="term" value="P:signal transduction"/>
    <property type="evidence" value="ECO:0007669"/>
    <property type="project" value="InterPro"/>
</dbReference>
<proteinExistence type="predicted"/>
<evidence type="ECO:0000256" key="1">
    <source>
        <dbReference type="ARBA" id="ARBA00022801"/>
    </source>
</evidence>
<comment type="caution">
    <text evidence="4">The sequence shown here is derived from an EMBL/GenBank/DDBJ whole genome shotgun (WGS) entry which is preliminary data.</text>
</comment>
<keyword evidence="5" id="KW-1185">Reference proteome</keyword>
<dbReference type="GO" id="GO:0016301">
    <property type="term" value="F:kinase activity"/>
    <property type="evidence" value="ECO:0007669"/>
    <property type="project" value="UniProtKB-KW"/>
</dbReference>
<dbReference type="InterPro" id="IPR001932">
    <property type="entry name" value="PPM-type_phosphatase-like_dom"/>
</dbReference>
<dbReference type="SMART" id="SM00304">
    <property type="entry name" value="HAMP"/>
    <property type="match status" value="1"/>
</dbReference>
<dbReference type="GO" id="GO:0016791">
    <property type="term" value="F:phosphatase activity"/>
    <property type="evidence" value="ECO:0007669"/>
    <property type="project" value="TreeGrafter"/>
</dbReference>
<keyword evidence="2" id="KW-1133">Transmembrane helix</keyword>
<accession>A0A370U6C0</accession>
<feature type="transmembrane region" description="Helical" evidence="2">
    <location>
        <begin position="12"/>
        <end position="33"/>
    </location>
</feature>
<dbReference type="NCBIfam" id="NF038263">
    <property type="entry name" value="prot_phos_SiaA"/>
    <property type="match status" value="1"/>
</dbReference>
<dbReference type="OrthoDB" id="5496380at2"/>
<dbReference type="PROSITE" id="PS51257">
    <property type="entry name" value="PROKAR_LIPOPROTEIN"/>
    <property type="match status" value="1"/>
</dbReference>
<organism evidence="4 5">
    <name type="scientific">Marinomonas piezotolerans</name>
    <dbReference type="NCBI Taxonomy" id="2213058"/>
    <lineage>
        <taxon>Bacteria</taxon>
        <taxon>Pseudomonadati</taxon>
        <taxon>Pseudomonadota</taxon>
        <taxon>Gammaproteobacteria</taxon>
        <taxon>Oceanospirillales</taxon>
        <taxon>Oceanospirillaceae</taxon>
        <taxon>Marinomonas</taxon>
    </lineage>
</organism>
<feature type="transmembrane region" description="Helical" evidence="2">
    <location>
        <begin position="310"/>
        <end position="333"/>
    </location>
</feature>
<sequence length="669" mass="74327">MARWGLRGKSLLVLVAAGIIACFLAIIMGWFIVNEGRLYSAKTFSESYTELNYQKVLTPMTRELALAQRFADMSSLKAWLEQPNNAAAKATAMADIMSFQTAFEDGAVFVASDQDLNYYYYDDHLPVDGEARYELDESVLANDWYFVTREQNSAYDINIDLNEYLNKANIWINVRVMADGKYLGLAGTGFALGKFIEDFATSPQPGVQPFVVNAKTGSIEVHYNSNLLALGSTDGAAESESIYHLVDEGDSVERLRLAIDDAINSESVETLQVKIQGEPYVLSLRYMPELNWLIATSVNLAKVRLLNTDLIMGVGVLFALLLLVVLVCFGLSVDRLVLQPLRQLQQSAKAISQGAYNTRLPIKFDDEIGDLSRTFNDMAQQVESHTGDLERRVKARTQELEQSHAQIQAANRKIGASIDYASLIQRAILPDRQLQQFLGEHYSVVWRPRDIVGGDFYVFHTNEQGCLLGVVDCAGHGVPGALMTMLMRAAIDRAINELGIADPAKLLYSIDSTIRSMLHEDSAHTAIATNADVGLVYIGHQSDTMRFSGAKISLYASDGEQVVRYRGAKRAIGDRKPGVYQNSDLPLIGWTYYMTTDGYLDQAGGEKRFGFGSKRFEQLLIDNAQRPLSEQTSVFAEALEAYMGDLPQRDDITLLSFRFEQLMNAGAEK</sequence>
<evidence type="ECO:0000256" key="2">
    <source>
        <dbReference type="SAM" id="Phobius"/>
    </source>
</evidence>
<evidence type="ECO:0000313" key="4">
    <source>
        <dbReference type="EMBL" id="RDL43310.1"/>
    </source>
</evidence>
<dbReference type="Gene3D" id="3.60.40.10">
    <property type="entry name" value="PPM-type phosphatase domain"/>
    <property type="match status" value="1"/>
</dbReference>
<dbReference type="Gene3D" id="6.10.340.10">
    <property type="match status" value="1"/>
</dbReference>
<feature type="domain" description="HAMP" evidence="3">
    <location>
        <begin position="335"/>
        <end position="387"/>
    </location>
</feature>
<keyword evidence="4" id="KW-0418">Kinase</keyword>
<gene>
    <name evidence="4" type="ORF">DN730_15145</name>
</gene>
<dbReference type="Pfam" id="PF00672">
    <property type="entry name" value="HAMP"/>
    <property type="match status" value="1"/>
</dbReference>
<dbReference type="PANTHER" id="PTHR43156">
    <property type="entry name" value="STAGE II SPORULATION PROTEIN E-RELATED"/>
    <property type="match status" value="1"/>
</dbReference>
<dbReference type="PROSITE" id="PS50885">
    <property type="entry name" value="HAMP"/>
    <property type="match status" value="1"/>
</dbReference>
<dbReference type="InterPro" id="IPR036457">
    <property type="entry name" value="PPM-type-like_dom_sf"/>
</dbReference>
<protein>
    <submittedName>
        <fullName evidence="4">Histidine kinase</fullName>
    </submittedName>
</protein>
<dbReference type="PANTHER" id="PTHR43156:SF9">
    <property type="entry name" value="HAMP DOMAIN-CONTAINING PROTEIN"/>
    <property type="match status" value="1"/>
</dbReference>